<dbReference type="PROSITE" id="PS00108">
    <property type="entry name" value="PROTEIN_KINASE_ST"/>
    <property type="match status" value="1"/>
</dbReference>
<dbReference type="InterPro" id="IPR016187">
    <property type="entry name" value="CTDL_fold"/>
</dbReference>
<protein>
    <submittedName>
        <fullName evidence="6">Protein kinase</fullName>
    </submittedName>
</protein>
<keyword evidence="7" id="KW-1185">Reference proteome</keyword>
<evidence type="ECO:0000259" key="5">
    <source>
        <dbReference type="PROSITE" id="PS50011"/>
    </source>
</evidence>
<accession>A0ABS7T6Q5</accession>
<dbReference type="InterPro" id="IPR042095">
    <property type="entry name" value="SUMF_sf"/>
</dbReference>
<dbReference type="EMBL" id="JAINZW010000003">
    <property type="protein sequence ID" value="MBZ4039561.1"/>
    <property type="molecule type" value="Genomic_DNA"/>
</dbReference>
<proteinExistence type="predicted"/>
<dbReference type="InterPro" id="IPR005532">
    <property type="entry name" value="SUMF_dom"/>
</dbReference>
<dbReference type="PROSITE" id="PS50011">
    <property type="entry name" value="PROTEIN_KINASE_DOM"/>
    <property type="match status" value="1"/>
</dbReference>
<organism evidence="6 7">
    <name type="scientific">Novilysobacter selenitireducens</name>
    <dbReference type="NCBI Taxonomy" id="2872639"/>
    <lineage>
        <taxon>Bacteria</taxon>
        <taxon>Pseudomonadati</taxon>
        <taxon>Pseudomonadota</taxon>
        <taxon>Gammaproteobacteria</taxon>
        <taxon>Lysobacterales</taxon>
        <taxon>Lysobacteraceae</taxon>
        <taxon>Novilysobacter</taxon>
    </lineage>
</organism>
<evidence type="ECO:0000313" key="7">
    <source>
        <dbReference type="Proteomes" id="UP001430954"/>
    </source>
</evidence>
<dbReference type="Pfam" id="PF00069">
    <property type="entry name" value="Pkinase"/>
    <property type="match status" value="1"/>
</dbReference>
<dbReference type="PANTHER" id="PTHR43289:SF6">
    <property type="entry name" value="SERINE_THREONINE-PROTEIN KINASE NEKL-3"/>
    <property type="match status" value="1"/>
</dbReference>
<reference evidence="6 7" key="1">
    <citation type="submission" date="2021-09" db="EMBL/GenBank/DDBJ databases">
        <title>Lysobacter sp. 13A isolated from the river sediment.</title>
        <authorList>
            <person name="Liu H."/>
            <person name="Li S."/>
            <person name="Mao S."/>
        </authorList>
    </citation>
    <scope>NUCLEOTIDE SEQUENCE [LARGE SCALE GENOMIC DNA]</scope>
    <source>
        <strain evidence="6 7">13A</strain>
    </source>
</reference>
<sequence length="674" mass="73878">MSNLVSDHEHDAPPLPEIAGYRLLRVINHGGMSTVYLAEQVALSREVAVKVMMPQALTDEVSRRRFENEVRTVARLEHPHIVGIHEVGRTRDGLPYYSMPNMPRGHLGQRNFHEAVAHGDERRVLEITRALLSALEYAHGRGVVHRDVKAENVLFDEGERPLLADFGIALRRGFGPRVTSAGMAVGSTAYMAPEQARGETVDGRADLYSLSVLLWEMLTGELPFRAGDALTMAVMHAQDPIPKLPPHLRHWQRFMNRALAKQSAARFQNVAEMREAIDKVDGRRPLPGVVLLHRGLAQVRRQPKVAAIAAALLVTVGAGAWLLSRDGAQGDGFFRAVTANANDPVATDRVDVADAMLRPLPEAPLQTSLENARRQIKARNLTEPEGDNAYASVLSAWRVEPDNPNVQSTIGDLTDAFAGELTGHLRAGRNTRAREYYEHATRLSTTTRTQDSAAIARMRAGIDDVLSDRADAAVRDHDAEAVQQLAALGGTFGLSKSQTDALLARADAIPRRGQPVAGDPLGAVIIDEGLALARRPVSRALYSRFSQSTGREASLCRERVSLLRVIDPRSWREPGFPQGNDDPVVCVSVADAESFAGWYSRQSGHNYRLPSAAEARQLASQLGNRPLSLWVRDCGSDCQHRQVLGGSWRDGKGQRALAASRGYDDVGFRLVREL</sequence>
<keyword evidence="4" id="KW-0067">ATP-binding</keyword>
<evidence type="ECO:0000313" key="6">
    <source>
        <dbReference type="EMBL" id="MBZ4039561.1"/>
    </source>
</evidence>
<keyword evidence="3 6" id="KW-0418">Kinase</keyword>
<evidence type="ECO:0000256" key="1">
    <source>
        <dbReference type="ARBA" id="ARBA00022679"/>
    </source>
</evidence>
<dbReference type="Proteomes" id="UP001430954">
    <property type="component" value="Unassembled WGS sequence"/>
</dbReference>
<dbReference type="Gene3D" id="3.90.1580.10">
    <property type="entry name" value="paralog of FGE (formylglycine-generating enzyme)"/>
    <property type="match status" value="1"/>
</dbReference>
<dbReference type="Pfam" id="PF03781">
    <property type="entry name" value="FGE-sulfatase"/>
    <property type="match status" value="1"/>
</dbReference>
<name>A0ABS7T6Q5_9GAMM</name>
<dbReference type="InterPro" id="IPR008271">
    <property type="entry name" value="Ser/Thr_kinase_AS"/>
</dbReference>
<evidence type="ECO:0000256" key="2">
    <source>
        <dbReference type="ARBA" id="ARBA00022741"/>
    </source>
</evidence>
<comment type="caution">
    <text evidence="6">The sequence shown here is derived from an EMBL/GenBank/DDBJ whole genome shotgun (WGS) entry which is preliminary data.</text>
</comment>
<evidence type="ECO:0000256" key="3">
    <source>
        <dbReference type="ARBA" id="ARBA00022777"/>
    </source>
</evidence>
<keyword evidence="2" id="KW-0547">Nucleotide-binding</keyword>
<feature type="domain" description="Protein kinase" evidence="5">
    <location>
        <begin position="21"/>
        <end position="296"/>
    </location>
</feature>
<dbReference type="InterPro" id="IPR000719">
    <property type="entry name" value="Prot_kinase_dom"/>
</dbReference>
<dbReference type="SUPFAM" id="SSF56112">
    <property type="entry name" value="Protein kinase-like (PK-like)"/>
    <property type="match status" value="1"/>
</dbReference>
<gene>
    <name evidence="6" type="ORF">K6753_08435</name>
</gene>
<evidence type="ECO:0000256" key="4">
    <source>
        <dbReference type="ARBA" id="ARBA00022840"/>
    </source>
</evidence>
<dbReference type="PANTHER" id="PTHR43289">
    <property type="entry name" value="MITOGEN-ACTIVATED PROTEIN KINASE KINASE KINASE 20-RELATED"/>
    <property type="match status" value="1"/>
</dbReference>
<dbReference type="InterPro" id="IPR011009">
    <property type="entry name" value="Kinase-like_dom_sf"/>
</dbReference>
<dbReference type="CDD" id="cd14014">
    <property type="entry name" value="STKc_PknB_like"/>
    <property type="match status" value="1"/>
</dbReference>
<keyword evidence="1" id="KW-0808">Transferase</keyword>
<dbReference type="Gene3D" id="1.10.510.10">
    <property type="entry name" value="Transferase(Phosphotransferase) domain 1"/>
    <property type="match status" value="1"/>
</dbReference>
<dbReference type="RefSeq" id="WP_223676012.1">
    <property type="nucleotide sequence ID" value="NZ_JAINZW010000003.1"/>
</dbReference>
<dbReference type="SMART" id="SM00220">
    <property type="entry name" value="S_TKc"/>
    <property type="match status" value="1"/>
</dbReference>
<dbReference type="Gene3D" id="3.30.200.20">
    <property type="entry name" value="Phosphorylase Kinase, domain 1"/>
    <property type="match status" value="1"/>
</dbReference>
<dbReference type="GO" id="GO:0016301">
    <property type="term" value="F:kinase activity"/>
    <property type="evidence" value="ECO:0007669"/>
    <property type="project" value="UniProtKB-KW"/>
</dbReference>
<dbReference type="SUPFAM" id="SSF56436">
    <property type="entry name" value="C-type lectin-like"/>
    <property type="match status" value="1"/>
</dbReference>